<comment type="caution">
    <text evidence="2">The sequence shown here is derived from an EMBL/GenBank/DDBJ whole genome shotgun (WGS) entry which is preliminary data.</text>
</comment>
<reference evidence="2 3" key="1">
    <citation type="journal article" date="2012" name="J. Bacteriol.">
        <title>Draft Genome Sequence of Salimicrobium sp. Strain MJ3, Isolated from Myulchi-Jeot, Korean Fermented Seafood.</title>
        <authorList>
            <person name="Lee S.H."/>
            <person name="Jung J.Y."/>
            <person name="Jeon C.O."/>
        </authorList>
    </citation>
    <scope>NUCLEOTIDE SEQUENCE [LARGE SCALE GENOMIC DNA]</scope>
    <source>
        <strain evidence="2 3">MJ3</strain>
    </source>
</reference>
<evidence type="ECO:0000313" key="2">
    <source>
        <dbReference type="EMBL" id="EKE30505.1"/>
    </source>
</evidence>
<accession>K2H3Q4</accession>
<proteinExistence type="predicted"/>
<keyword evidence="1" id="KW-1133">Transmembrane helix</keyword>
<dbReference type="eggNOG" id="ENOG503329G">
    <property type="taxonomic scope" value="Bacteria"/>
</dbReference>
<protein>
    <recommendedName>
        <fullName evidence="4">Holin</fullName>
    </recommendedName>
</protein>
<dbReference type="EMBL" id="AMPQ01000045">
    <property type="protein sequence ID" value="EKE30505.1"/>
    <property type="molecule type" value="Genomic_DNA"/>
</dbReference>
<feature type="transmembrane region" description="Helical" evidence="1">
    <location>
        <begin position="63"/>
        <end position="82"/>
    </location>
</feature>
<name>K2H3Q4_9BACI</name>
<gene>
    <name evidence="2" type="ORF">MJ3_13729</name>
</gene>
<dbReference type="PATRIC" id="fig|1230341.3.peg.2758"/>
<feature type="transmembrane region" description="Helical" evidence="1">
    <location>
        <begin position="6"/>
        <end position="26"/>
    </location>
</feature>
<evidence type="ECO:0000256" key="1">
    <source>
        <dbReference type="SAM" id="Phobius"/>
    </source>
</evidence>
<dbReference type="InterPro" id="IPR009708">
    <property type="entry name" value="Phage_A118_holin/antiholin"/>
</dbReference>
<dbReference type="Proteomes" id="UP000011746">
    <property type="component" value="Unassembled WGS sequence"/>
</dbReference>
<dbReference type="STRING" id="1230341.AAV35_012605"/>
<evidence type="ECO:0008006" key="4">
    <source>
        <dbReference type="Google" id="ProtNLM"/>
    </source>
</evidence>
<keyword evidence="1" id="KW-0812">Transmembrane</keyword>
<keyword evidence="1" id="KW-0472">Membrane</keyword>
<feature type="transmembrane region" description="Helical" evidence="1">
    <location>
        <begin position="38"/>
        <end position="57"/>
    </location>
</feature>
<dbReference type="Pfam" id="PF06946">
    <property type="entry name" value="Phage_holin_5_1"/>
    <property type="match status" value="1"/>
</dbReference>
<sequence>MENEVMTQVLLFATVIGPFVTGLLEALKKTVAVPKNTLPLAAIVIGIALGAVAYPFTDMGLALRLWAGAGAGLSATGLFEVMKKRYGSTKDNSKDKDVFNNQ</sequence>
<organism evidence="2 3">
    <name type="scientific">Salimicrobium jeotgali</name>
    <dbReference type="NCBI Taxonomy" id="1230341"/>
    <lineage>
        <taxon>Bacteria</taxon>
        <taxon>Bacillati</taxon>
        <taxon>Bacillota</taxon>
        <taxon>Bacilli</taxon>
        <taxon>Bacillales</taxon>
        <taxon>Bacillaceae</taxon>
        <taxon>Salimicrobium</taxon>
    </lineage>
</organism>
<evidence type="ECO:0000313" key="3">
    <source>
        <dbReference type="Proteomes" id="UP000011746"/>
    </source>
</evidence>
<dbReference type="AlphaFoldDB" id="K2H3Q4"/>
<keyword evidence="3" id="KW-1185">Reference proteome</keyword>